<evidence type="ECO:0000256" key="2">
    <source>
        <dbReference type="SAM" id="SignalP"/>
    </source>
</evidence>
<feature type="signal peptide" evidence="2">
    <location>
        <begin position="1"/>
        <end position="25"/>
    </location>
</feature>
<dbReference type="PROSITE" id="PS50231">
    <property type="entry name" value="RICIN_B_LECTIN"/>
    <property type="match status" value="1"/>
</dbReference>
<evidence type="ECO:0000256" key="1">
    <source>
        <dbReference type="SAM" id="MobiDB-lite"/>
    </source>
</evidence>
<feature type="chain" id="PRO_5039694928" description="Ricin B lectin domain-containing protein" evidence="2">
    <location>
        <begin position="26"/>
        <end position="467"/>
    </location>
</feature>
<keyword evidence="2" id="KW-0732">Signal</keyword>
<name>A0A917XBN5_9ACTN</name>
<dbReference type="SMART" id="SM00458">
    <property type="entry name" value="RICIN"/>
    <property type="match status" value="1"/>
</dbReference>
<organism evidence="4 5">
    <name type="scientific">Streptomyces fuscichromogenes</name>
    <dbReference type="NCBI Taxonomy" id="1324013"/>
    <lineage>
        <taxon>Bacteria</taxon>
        <taxon>Bacillati</taxon>
        <taxon>Actinomycetota</taxon>
        <taxon>Actinomycetes</taxon>
        <taxon>Kitasatosporales</taxon>
        <taxon>Streptomycetaceae</taxon>
        <taxon>Streptomyces</taxon>
    </lineage>
</organism>
<dbReference type="Gene3D" id="2.80.10.50">
    <property type="match status" value="1"/>
</dbReference>
<accession>A0A917XBN5</accession>
<dbReference type="Pfam" id="PF00652">
    <property type="entry name" value="Ricin_B_lectin"/>
    <property type="match status" value="1"/>
</dbReference>
<reference evidence="4" key="1">
    <citation type="journal article" date="2014" name="Int. J. Syst. Evol. Microbiol.">
        <title>Complete genome sequence of Corynebacterium casei LMG S-19264T (=DSM 44701T), isolated from a smear-ripened cheese.</title>
        <authorList>
            <consortium name="US DOE Joint Genome Institute (JGI-PGF)"/>
            <person name="Walter F."/>
            <person name="Albersmeier A."/>
            <person name="Kalinowski J."/>
            <person name="Ruckert C."/>
        </authorList>
    </citation>
    <scope>NUCLEOTIDE SEQUENCE</scope>
    <source>
        <strain evidence="4">CGMCC 4.7110</strain>
    </source>
</reference>
<feature type="compositionally biased region" description="Low complexity" evidence="1">
    <location>
        <begin position="26"/>
        <end position="50"/>
    </location>
</feature>
<dbReference type="SUPFAM" id="SSF50370">
    <property type="entry name" value="Ricin B-like lectins"/>
    <property type="match status" value="1"/>
</dbReference>
<dbReference type="CDD" id="cd23451">
    <property type="entry name" value="beta-trefoil_Ricin_laminarinase"/>
    <property type="match status" value="1"/>
</dbReference>
<dbReference type="InterPro" id="IPR035992">
    <property type="entry name" value="Ricin_B-like_lectins"/>
</dbReference>
<gene>
    <name evidence="4" type="ORF">GCM10011578_028750</name>
</gene>
<feature type="domain" description="Ricin B lectin" evidence="3">
    <location>
        <begin position="340"/>
        <end position="466"/>
    </location>
</feature>
<proteinExistence type="predicted"/>
<feature type="region of interest" description="Disordered" evidence="1">
    <location>
        <begin position="26"/>
        <end position="70"/>
    </location>
</feature>
<dbReference type="InterPro" id="IPR000772">
    <property type="entry name" value="Ricin_B_lectin"/>
</dbReference>
<comment type="caution">
    <text evidence="4">The sequence shown here is derived from an EMBL/GenBank/DDBJ whole genome shotgun (WGS) entry which is preliminary data.</text>
</comment>
<dbReference type="RefSeq" id="WP_189263046.1">
    <property type="nucleotide sequence ID" value="NZ_BMML01000005.1"/>
</dbReference>
<dbReference type="EMBL" id="BMML01000005">
    <property type="protein sequence ID" value="GGN05143.1"/>
    <property type="molecule type" value="Genomic_DNA"/>
</dbReference>
<evidence type="ECO:0000313" key="4">
    <source>
        <dbReference type="EMBL" id="GGN05143.1"/>
    </source>
</evidence>
<dbReference type="Proteomes" id="UP000653411">
    <property type="component" value="Unassembled WGS sequence"/>
</dbReference>
<keyword evidence="5" id="KW-1185">Reference proteome</keyword>
<reference evidence="4" key="2">
    <citation type="submission" date="2020-09" db="EMBL/GenBank/DDBJ databases">
        <authorList>
            <person name="Sun Q."/>
            <person name="Zhou Y."/>
        </authorList>
    </citation>
    <scope>NUCLEOTIDE SEQUENCE</scope>
    <source>
        <strain evidence="4">CGMCC 4.7110</strain>
    </source>
</reference>
<protein>
    <recommendedName>
        <fullName evidence="3">Ricin B lectin domain-containing protein</fullName>
    </recommendedName>
</protein>
<dbReference type="AlphaFoldDB" id="A0A917XBN5"/>
<evidence type="ECO:0000313" key="5">
    <source>
        <dbReference type="Proteomes" id="UP000653411"/>
    </source>
</evidence>
<sequence>MRIHKLSSALVGVVAVLAMTTGTPASEAAAPARPSGAAASAQPDSDSPAPDARHSERVIPGTSGAAARRGLPAEVSRRFYELNASRHQGPVGVYEDAPSATDTTTDALSSWTGKYHAYWGVFPTGATLRGAQATHSVNLSTPVTGDDTVYAPTLDPSNATCIEMTTIYSGGTIWVGAWDWCAAIPGWAKYVVVDSAFLDTYTKKVNGRPSYSVQDVQTNAATNEWTSYLYNYDTHEWETFFKSANTSKLGSSGGGWDMMEVYTHYDPTTGQGQYCAETKGAVFQTTGLKYQTSYGGGWTAATEANSSVATTVKSSDLGCSDLSYAVLTPNSGFSLTNEKNPTGPISNSAGMCVDNRVGDTTNGNPVQLYWCNDTNSQQWTLNLNGTITAESKCMAVKDGGTANGTVVELYDCDGSGGQNWQTRADGTIYNPQSGKCLDGTANYTIALTQLQITSCTSAVNQRWNMPT</sequence>
<evidence type="ECO:0000259" key="3">
    <source>
        <dbReference type="SMART" id="SM00458"/>
    </source>
</evidence>